<dbReference type="EC" id="3.5.1.25" evidence="10"/>
<feature type="binding site" evidence="7">
    <location>
        <begin position="213"/>
        <end position="214"/>
    </location>
    <ligand>
        <name>substrate</name>
    </ligand>
</feature>
<evidence type="ECO:0000313" key="10">
    <source>
        <dbReference type="EMBL" id="SJN16276.1"/>
    </source>
</evidence>
<dbReference type="EMBL" id="FUKQ01000001">
    <property type="protein sequence ID" value="SJN16276.1"/>
    <property type="molecule type" value="Genomic_DNA"/>
</dbReference>
<feature type="binding site" evidence="7">
    <location>
        <position position="245"/>
    </location>
    <ligand>
        <name>substrate</name>
    </ligand>
</feature>
<proteinExistence type="inferred from homology"/>
<evidence type="ECO:0000256" key="2">
    <source>
        <dbReference type="ARBA" id="ARBA00022723"/>
    </source>
</evidence>
<evidence type="ECO:0000256" key="5">
    <source>
        <dbReference type="PIRNR" id="PIRNR038994"/>
    </source>
</evidence>
<comment type="similarity">
    <text evidence="1 5">Belongs to the metallo-dependent hydrolases superfamily. NagA family.</text>
</comment>
<evidence type="ECO:0000256" key="3">
    <source>
        <dbReference type="ARBA" id="ARBA00022801"/>
    </source>
</evidence>
<feature type="binding site" evidence="8">
    <location>
        <position position="210"/>
    </location>
    <ligand>
        <name>Zn(2+)</name>
        <dbReference type="ChEBI" id="CHEBI:29105"/>
    </ligand>
</feature>
<feature type="binding site" evidence="7">
    <location>
        <position position="221"/>
    </location>
    <ligand>
        <name>substrate</name>
    </ligand>
</feature>
<feature type="domain" description="Amidohydrolase-related" evidence="9">
    <location>
        <begin position="48"/>
        <end position="371"/>
    </location>
</feature>
<protein>
    <submittedName>
        <fullName evidence="10">N-acetylglucosamine-6-phosphate deacetylase</fullName>
        <ecNumber evidence="10">3.5.1.25</ecNumber>
    </submittedName>
</protein>
<keyword evidence="11" id="KW-1185">Reference proteome</keyword>
<dbReference type="PIRSF" id="PIRSF038994">
    <property type="entry name" value="NagA"/>
    <property type="match status" value="1"/>
</dbReference>
<dbReference type="SUPFAM" id="SSF51338">
    <property type="entry name" value="Composite domain of metallo-dependent hydrolases"/>
    <property type="match status" value="1"/>
</dbReference>
<evidence type="ECO:0000313" key="11">
    <source>
        <dbReference type="Proteomes" id="UP000188342"/>
    </source>
</evidence>
<organism evidence="10 11">
    <name type="scientific">Luteococcus japonicus LSP_Lj1</name>
    <dbReference type="NCBI Taxonomy" id="1255658"/>
    <lineage>
        <taxon>Bacteria</taxon>
        <taxon>Bacillati</taxon>
        <taxon>Actinomycetota</taxon>
        <taxon>Actinomycetes</taxon>
        <taxon>Propionibacteriales</taxon>
        <taxon>Propionibacteriaceae</taxon>
        <taxon>Luteococcus</taxon>
    </lineage>
</organism>
<comment type="cofactor">
    <cofactor evidence="8">
        <name>a divalent metal cation</name>
        <dbReference type="ChEBI" id="CHEBI:60240"/>
    </cofactor>
    <text evidence="8">Binds 1 divalent metal cation per subunit.</text>
</comment>
<evidence type="ECO:0000256" key="8">
    <source>
        <dbReference type="PIRSR" id="PIRSR038994-3"/>
    </source>
</evidence>
<dbReference type="PANTHER" id="PTHR11113:SF14">
    <property type="entry name" value="N-ACETYLGLUCOSAMINE-6-PHOSPHATE DEACETYLASE"/>
    <property type="match status" value="1"/>
</dbReference>
<dbReference type="Proteomes" id="UP000188342">
    <property type="component" value="Unassembled WGS sequence"/>
</dbReference>
<dbReference type="Gene3D" id="3.20.20.140">
    <property type="entry name" value="Metal-dependent hydrolases"/>
    <property type="match status" value="1"/>
</dbReference>
<keyword evidence="2 8" id="KW-0479">Metal-binding</keyword>
<dbReference type="RefSeq" id="WP_094763254.1">
    <property type="nucleotide sequence ID" value="NZ_FUKQ01000001.1"/>
</dbReference>
<evidence type="ECO:0000259" key="9">
    <source>
        <dbReference type="Pfam" id="PF01979"/>
    </source>
</evidence>
<feature type="binding site" evidence="7">
    <location>
        <begin position="301"/>
        <end position="303"/>
    </location>
    <ligand>
        <name>substrate</name>
    </ligand>
</feature>
<dbReference type="InterPro" id="IPR011059">
    <property type="entry name" value="Metal-dep_hydrolase_composite"/>
</dbReference>
<name>A0A1R4I9B2_9ACTN</name>
<keyword evidence="4 5" id="KW-0119">Carbohydrate metabolism</keyword>
<feature type="binding site" evidence="7">
    <location>
        <position position="134"/>
    </location>
    <ligand>
        <name>substrate</name>
    </ligand>
</feature>
<feature type="binding site" evidence="8">
    <location>
        <position position="123"/>
    </location>
    <ligand>
        <name>Zn(2+)</name>
        <dbReference type="ChEBI" id="CHEBI:29105"/>
    </ligand>
</feature>
<evidence type="ECO:0000256" key="1">
    <source>
        <dbReference type="ARBA" id="ARBA00010716"/>
    </source>
</evidence>
<dbReference type="STRING" id="1255658.FM114_00570"/>
<dbReference type="InterPro" id="IPR032466">
    <property type="entry name" value="Metal_Hydrolase"/>
</dbReference>
<evidence type="ECO:0000256" key="7">
    <source>
        <dbReference type="PIRSR" id="PIRSR038994-2"/>
    </source>
</evidence>
<feature type="active site" description="Proton donor/acceptor" evidence="6">
    <location>
        <position position="267"/>
    </location>
</feature>
<dbReference type="Gene3D" id="2.30.40.10">
    <property type="entry name" value="Urease, subunit C, domain 1"/>
    <property type="match status" value="1"/>
</dbReference>
<dbReference type="GO" id="GO:0008448">
    <property type="term" value="F:N-acetylglucosamine-6-phosphate deacetylase activity"/>
    <property type="evidence" value="ECO:0007669"/>
    <property type="project" value="UniProtKB-EC"/>
</dbReference>
<feature type="binding site" evidence="8">
    <location>
        <position position="189"/>
    </location>
    <ligand>
        <name>Zn(2+)</name>
        <dbReference type="ChEBI" id="CHEBI:29105"/>
    </ligand>
</feature>
<gene>
    <name evidence="10" type="ORF">FM114_00570</name>
</gene>
<dbReference type="OrthoDB" id="9776488at2"/>
<dbReference type="Pfam" id="PF01979">
    <property type="entry name" value="Amidohydro_1"/>
    <property type="match status" value="1"/>
</dbReference>
<dbReference type="InterPro" id="IPR003764">
    <property type="entry name" value="GlcNAc_6-P_deAcase"/>
</dbReference>
<dbReference type="GO" id="GO:0046872">
    <property type="term" value="F:metal ion binding"/>
    <property type="evidence" value="ECO:0007669"/>
    <property type="project" value="UniProtKB-KW"/>
</dbReference>
<keyword evidence="3 5" id="KW-0378">Hydrolase</keyword>
<dbReference type="AlphaFoldDB" id="A0A1R4I9B2"/>
<evidence type="ECO:0000256" key="6">
    <source>
        <dbReference type="PIRSR" id="PIRSR038994-1"/>
    </source>
</evidence>
<sequence length="374" mass="39126">MIISAHRLFTGTELTGPGWVRTAGDQIVQVGQGSAPEAPDLALEEDEILAPGFVDAHSHGGGGASFSTTSDADIDTVLALHASHGTTTMMASLVTGTIDELCEQVRVLSRRVHAGDLIGIHLEGPWLSPDRKGAHDEGLLLAPRPDDISRILLAGEGTVGMVTLAPELEGAQEAIAHFLSAGTLVAVGHTSCDYDTARHAIELGATGATHLLNAMPGLGHREPGPVLALLRDRRVFLEFILDGVHVHPDLVSMWVSQYPERAVLITDAMAATGQPDGDYVLGALPVSVVDGVARIAGTDTIAGSTLTLDRAVALAVASGVDRAVALRAATSNPARYVGCADRGFLEADCRADLVVLDDAMAVRRVMLRGEWFSA</sequence>
<accession>A0A1R4I9B2</accession>
<reference evidence="10 11" key="1">
    <citation type="submission" date="2017-02" db="EMBL/GenBank/DDBJ databases">
        <authorList>
            <person name="Peterson S.W."/>
        </authorList>
    </citation>
    <scope>NUCLEOTIDE SEQUENCE [LARGE SCALE GENOMIC DNA]</scope>
    <source>
        <strain evidence="10 11">LSP_Lj1</strain>
    </source>
</reference>
<dbReference type="SUPFAM" id="SSF51556">
    <property type="entry name" value="Metallo-dependent hydrolases"/>
    <property type="match status" value="1"/>
</dbReference>
<dbReference type="CDD" id="cd00854">
    <property type="entry name" value="NagA"/>
    <property type="match status" value="1"/>
</dbReference>
<dbReference type="InterPro" id="IPR006680">
    <property type="entry name" value="Amidohydro-rel"/>
</dbReference>
<dbReference type="GO" id="GO:0006046">
    <property type="term" value="P:N-acetylglucosamine catabolic process"/>
    <property type="evidence" value="ECO:0007669"/>
    <property type="project" value="TreeGrafter"/>
</dbReference>
<evidence type="ECO:0000256" key="4">
    <source>
        <dbReference type="ARBA" id="ARBA00023277"/>
    </source>
</evidence>
<dbReference type="PANTHER" id="PTHR11113">
    <property type="entry name" value="N-ACETYLGLUCOSAMINE-6-PHOSPHATE DEACETYLASE"/>
    <property type="match status" value="1"/>
</dbReference>